<evidence type="ECO:0000313" key="4">
    <source>
        <dbReference type="Proteomes" id="UP000676885"/>
    </source>
</evidence>
<feature type="domain" description="Glycosyl transferase family 1" evidence="2">
    <location>
        <begin position="298"/>
        <end position="442"/>
    </location>
</feature>
<dbReference type="Gene3D" id="3.40.50.2000">
    <property type="entry name" value="Glycogen Phosphorylase B"/>
    <property type="match status" value="3"/>
</dbReference>
<dbReference type="PANTHER" id="PTHR12526:SF630">
    <property type="entry name" value="GLYCOSYLTRANSFERASE"/>
    <property type="match status" value="1"/>
</dbReference>
<organism evidence="3 4">
    <name type="scientific">Arthrobacter jiangjiafuii</name>
    <dbReference type="NCBI Taxonomy" id="2817475"/>
    <lineage>
        <taxon>Bacteria</taxon>
        <taxon>Bacillati</taxon>
        <taxon>Actinomycetota</taxon>
        <taxon>Actinomycetes</taxon>
        <taxon>Micrococcales</taxon>
        <taxon>Micrococcaceae</taxon>
        <taxon>Arthrobacter</taxon>
    </lineage>
</organism>
<protein>
    <submittedName>
        <fullName evidence="3">Glycosyltransferase</fullName>
        <ecNumber evidence="3">2.4.-.-</ecNumber>
    </submittedName>
</protein>
<evidence type="ECO:0000259" key="2">
    <source>
        <dbReference type="Pfam" id="PF00534"/>
    </source>
</evidence>
<dbReference type="SUPFAM" id="SSF53756">
    <property type="entry name" value="UDP-Glycosyltransferase/glycogen phosphorylase"/>
    <property type="match status" value="1"/>
</dbReference>
<dbReference type="RefSeq" id="WP_210229631.1">
    <property type="nucleotide sequence ID" value="NZ_CP076022.1"/>
</dbReference>
<keyword evidence="1 3" id="KW-0808">Transferase</keyword>
<keyword evidence="3" id="KW-0328">Glycosyltransferase</keyword>
<accession>A0A975R030</accession>
<reference evidence="3 4" key="1">
    <citation type="submission" date="2021-05" db="EMBL/GenBank/DDBJ databases">
        <title>Novel species in genus Arthrobacter.</title>
        <authorList>
            <person name="Zhang G."/>
        </authorList>
    </citation>
    <scope>NUCLEOTIDE SEQUENCE [LARGE SCALE GENOMIC DNA]</scope>
    <source>
        <strain evidence="4">zg-ZUI227</strain>
    </source>
</reference>
<dbReference type="EMBL" id="CP076022">
    <property type="protein sequence ID" value="QWC09108.1"/>
    <property type="molecule type" value="Genomic_DNA"/>
</dbReference>
<gene>
    <name evidence="3" type="ORF">KKR91_11360</name>
</gene>
<dbReference type="EC" id="2.4.-.-" evidence="3"/>
<dbReference type="PANTHER" id="PTHR12526">
    <property type="entry name" value="GLYCOSYLTRANSFERASE"/>
    <property type="match status" value="1"/>
</dbReference>
<evidence type="ECO:0000256" key="1">
    <source>
        <dbReference type="ARBA" id="ARBA00022679"/>
    </source>
</evidence>
<dbReference type="Proteomes" id="UP000676885">
    <property type="component" value="Chromosome"/>
</dbReference>
<dbReference type="InterPro" id="IPR001296">
    <property type="entry name" value="Glyco_trans_1"/>
</dbReference>
<dbReference type="Pfam" id="PF00534">
    <property type="entry name" value="Glycos_transf_1"/>
    <property type="match status" value="1"/>
</dbReference>
<sequence length="627" mass="70646">MAKFPEGRYTMVNASVRESYGGATRSQLLRARLFAQNAGQSVDVITFDVYPEYESERHLLAEAGLTCPGVSLLNLHEELSSETDLERFRNTDSTNIPEWFHSLSDIPFVMEYTSSGQPWRRKYDATGTNRSFFFSYLRPDGTVYATIDRRIGGTDWDRNERGTVVVRNDGSPIGFYARKSALISRWIKILGEGETDHFLIFDSKESGYLIAEENRETNQHFILLAHTPHLQPPRQWDSPPASFDWGETMKSLALWDGFVVLSEAHKNDLNLRYGDRNNIYVIPHPAVDIVPDTDSTKRDPDLALIVCRLENQKRLQDAIHAFAHVLEKRPTARLEIYGTGSKLQEWTDLVKSLNISNSVLFMGYEPRPERQYERASVFIMTSLFEAQPLSLLEALAHGCPIVSYDIKYGPAEMVRQGSNGFLSPEGNIKTLSEDILRVFSSDIATMSASSIDLARQFSVPIFLDKWCRLFESVKIQKAQRVSIISSSLEVQRVSAVGASPIAIALSNEGIGVRLRASHLRIGGRLIVTALYEGADRPAGLRVAVRIHSTEGEVQYLPNTLSELEDDNQFDLNWTIAEDDLSRLRSNASLFYEVTWNNDQRLLEIPLDAELFLNLSASNHKDLAEGAS</sequence>
<dbReference type="AlphaFoldDB" id="A0A975R030"/>
<dbReference type="GO" id="GO:0016757">
    <property type="term" value="F:glycosyltransferase activity"/>
    <property type="evidence" value="ECO:0007669"/>
    <property type="project" value="UniProtKB-KW"/>
</dbReference>
<name>A0A975R030_9MICC</name>
<keyword evidence="4" id="KW-1185">Reference proteome</keyword>
<evidence type="ECO:0000313" key="3">
    <source>
        <dbReference type="EMBL" id="QWC09108.1"/>
    </source>
</evidence>
<dbReference type="KEGG" id="ajg:KKR91_11360"/>
<proteinExistence type="predicted"/>